<proteinExistence type="predicted"/>
<name>T0L663_COLGC</name>
<evidence type="ECO:0000313" key="2">
    <source>
        <dbReference type="Proteomes" id="UP000015530"/>
    </source>
</evidence>
<protein>
    <submittedName>
        <fullName evidence="1">Uncharacterized protein</fullName>
    </submittedName>
</protein>
<evidence type="ECO:0000313" key="1">
    <source>
        <dbReference type="EMBL" id="EQB47061.1"/>
    </source>
</evidence>
<sequence>MLVHKIINPP</sequence>
<comment type="caution">
    <text evidence="1">The sequence shown here is derived from an EMBL/GenBank/DDBJ whole genome shotgun (WGS) entry which is preliminary data.</text>
</comment>
<organism evidence="1 2">
    <name type="scientific">Colletotrichum gloeosporioides (strain Cg-14)</name>
    <name type="common">Anthracnose fungus</name>
    <name type="synonym">Glomerella cingulata</name>
    <dbReference type="NCBI Taxonomy" id="1237896"/>
    <lineage>
        <taxon>Eukaryota</taxon>
        <taxon>Fungi</taxon>
        <taxon>Dikarya</taxon>
        <taxon>Ascomycota</taxon>
        <taxon>Pezizomycotina</taxon>
        <taxon>Sordariomycetes</taxon>
        <taxon>Hypocreomycetidae</taxon>
        <taxon>Glomerellales</taxon>
        <taxon>Glomerellaceae</taxon>
        <taxon>Colletotrichum</taxon>
        <taxon>Colletotrichum gloeosporioides species complex</taxon>
    </lineage>
</organism>
<dbReference type="Proteomes" id="UP000015530">
    <property type="component" value="Unassembled WGS sequence"/>
</dbReference>
<accession>T0L663</accession>
<reference evidence="2" key="1">
    <citation type="journal article" date="2013" name="Mol. Plant Microbe Interact.">
        <title>Global aspects of pacC regulation of pathogenicity genes in Colletotrichum gloeosporioides as revealed by transcriptome analysis.</title>
        <authorList>
            <person name="Alkan N."/>
            <person name="Meng X."/>
            <person name="Friedlander G."/>
            <person name="Reuveni E."/>
            <person name="Sukno S."/>
            <person name="Sherman A."/>
            <person name="Thon M."/>
            <person name="Fluhr R."/>
            <person name="Prusky D."/>
        </authorList>
    </citation>
    <scope>NUCLEOTIDE SEQUENCE [LARGE SCALE GENOMIC DNA]</scope>
    <source>
        <strain evidence="2">Cg-14</strain>
    </source>
</reference>
<dbReference type="HOGENOM" id="CLU_3438358_0_0_1"/>
<dbReference type="EMBL" id="AMYD01003123">
    <property type="protein sequence ID" value="EQB47061.1"/>
    <property type="molecule type" value="Genomic_DNA"/>
</dbReference>
<gene>
    <name evidence="1" type="ORF">CGLO_13836</name>
</gene>